<dbReference type="PANTHER" id="PTHR34501:SF9">
    <property type="entry name" value="MAJOR OUTER MEMBRANE PROTEIN P.IA"/>
    <property type="match status" value="1"/>
</dbReference>
<sequence>MRKTILALSAICASGAAEAQSGVTLYGVVDVNIEYVNHVGVVPQASNGFNPGQGQKAFRQDAGGYSGSRWGLRGTEDLGGGMKSIFVLESGFNSDTGTMQQGGRLFGRQAFVVLETPQFGQFTFGRQYHSLFATMANFVPARYATQYEPVGVIAGANFREDNTAKYTGVFGGLTAMAHWSFGVGTVLPQVNPNVPAAGGNGEVPGQFRRDTAYGAGLSYLAGPFRVGIGYDQWNPTIGTGNGAFKKAAVMASYAINGTTKVMGGYRWGQNKDQNGTVVLRDDFYWVGAQYRFSTALDFTLEYDYQNVKSLGGNRNIANPWQLALIADYAFSKRTDVYLTMAYSKNAGLAMDSAASNFATSLSLNSYALPSGQTSMFGAAVGIRHVF</sequence>
<organism evidence="13 14">
    <name type="scientific">Cupriavidus taiwanensis</name>
    <dbReference type="NCBI Taxonomy" id="164546"/>
    <lineage>
        <taxon>Bacteria</taxon>
        <taxon>Pseudomonadati</taxon>
        <taxon>Pseudomonadota</taxon>
        <taxon>Betaproteobacteria</taxon>
        <taxon>Burkholderiales</taxon>
        <taxon>Burkholderiaceae</taxon>
        <taxon>Cupriavidus</taxon>
    </lineage>
</organism>
<dbReference type="InterPro" id="IPR002299">
    <property type="entry name" value="Porin_Neis"/>
</dbReference>
<reference evidence="14" key="1">
    <citation type="submission" date="2018-01" db="EMBL/GenBank/DDBJ databases">
        <authorList>
            <person name="Gaut B.S."/>
            <person name="Morton B.R."/>
            <person name="Clegg M.T."/>
            <person name="Duvall M.R."/>
        </authorList>
    </citation>
    <scope>NUCLEOTIDE SEQUENCE [LARGE SCALE GENOMIC DNA]</scope>
</reference>
<dbReference type="PRINTS" id="PR00184">
    <property type="entry name" value="NEISSPPORIN"/>
</dbReference>
<dbReference type="InterPro" id="IPR023614">
    <property type="entry name" value="Porin_dom_sf"/>
</dbReference>
<evidence type="ECO:0000256" key="2">
    <source>
        <dbReference type="ARBA" id="ARBA00011233"/>
    </source>
</evidence>
<evidence type="ECO:0000313" key="13">
    <source>
        <dbReference type="EMBL" id="SOY77953.1"/>
    </source>
</evidence>
<evidence type="ECO:0000256" key="3">
    <source>
        <dbReference type="ARBA" id="ARBA00022448"/>
    </source>
</evidence>
<evidence type="ECO:0000256" key="9">
    <source>
        <dbReference type="ARBA" id="ARBA00023136"/>
    </source>
</evidence>
<evidence type="ECO:0000256" key="8">
    <source>
        <dbReference type="ARBA" id="ARBA00023114"/>
    </source>
</evidence>
<evidence type="ECO:0000256" key="6">
    <source>
        <dbReference type="ARBA" id="ARBA00022729"/>
    </source>
</evidence>
<protein>
    <submittedName>
        <fullName evidence="13">Porin</fullName>
    </submittedName>
</protein>
<feature type="chain" id="PRO_5016656101" evidence="11">
    <location>
        <begin position="20"/>
        <end position="386"/>
    </location>
</feature>
<dbReference type="Proteomes" id="UP000256297">
    <property type="component" value="Unassembled WGS sequence"/>
</dbReference>
<dbReference type="Gene3D" id="2.40.160.10">
    <property type="entry name" value="Porin"/>
    <property type="match status" value="1"/>
</dbReference>
<dbReference type="AlphaFoldDB" id="A0A375CRP1"/>
<keyword evidence="6 11" id="KW-0732">Signal</keyword>
<keyword evidence="3" id="KW-0813">Transport</keyword>
<dbReference type="GO" id="GO:0006811">
    <property type="term" value="P:monoatomic ion transport"/>
    <property type="evidence" value="ECO:0007669"/>
    <property type="project" value="UniProtKB-KW"/>
</dbReference>
<dbReference type="GO" id="GO:0046930">
    <property type="term" value="C:pore complex"/>
    <property type="evidence" value="ECO:0007669"/>
    <property type="project" value="UniProtKB-KW"/>
</dbReference>
<dbReference type="GO" id="GO:0009279">
    <property type="term" value="C:cell outer membrane"/>
    <property type="evidence" value="ECO:0007669"/>
    <property type="project" value="UniProtKB-SubCell"/>
</dbReference>
<evidence type="ECO:0000256" key="1">
    <source>
        <dbReference type="ARBA" id="ARBA00004571"/>
    </source>
</evidence>
<dbReference type="Pfam" id="PF13609">
    <property type="entry name" value="Porin_4"/>
    <property type="match status" value="1"/>
</dbReference>
<evidence type="ECO:0000313" key="14">
    <source>
        <dbReference type="Proteomes" id="UP000256297"/>
    </source>
</evidence>
<proteinExistence type="predicted"/>
<evidence type="ECO:0000256" key="7">
    <source>
        <dbReference type="ARBA" id="ARBA00023065"/>
    </source>
</evidence>
<comment type="caution">
    <text evidence="13">The sequence shown here is derived from an EMBL/GenBank/DDBJ whole genome shotgun (WGS) entry which is preliminary data.</text>
</comment>
<keyword evidence="5" id="KW-0812">Transmembrane</keyword>
<dbReference type="InterPro" id="IPR033900">
    <property type="entry name" value="Gram_neg_porin_domain"/>
</dbReference>
<gene>
    <name evidence="13" type="ORF">CBM2589_U20019</name>
</gene>
<keyword evidence="4" id="KW-1134">Transmembrane beta strand</keyword>
<dbReference type="GO" id="GO:0015288">
    <property type="term" value="F:porin activity"/>
    <property type="evidence" value="ECO:0007669"/>
    <property type="project" value="UniProtKB-KW"/>
</dbReference>
<dbReference type="CDD" id="cd00342">
    <property type="entry name" value="gram_neg_porins"/>
    <property type="match status" value="1"/>
</dbReference>
<keyword evidence="10" id="KW-0998">Cell outer membrane</keyword>
<evidence type="ECO:0000256" key="4">
    <source>
        <dbReference type="ARBA" id="ARBA00022452"/>
    </source>
</evidence>
<accession>A0A375CRP1</accession>
<evidence type="ECO:0000256" key="5">
    <source>
        <dbReference type="ARBA" id="ARBA00022692"/>
    </source>
</evidence>
<keyword evidence="9" id="KW-0472">Membrane</keyword>
<comment type="subunit">
    <text evidence="2">Homotrimer.</text>
</comment>
<dbReference type="SUPFAM" id="SSF56935">
    <property type="entry name" value="Porins"/>
    <property type="match status" value="1"/>
</dbReference>
<evidence type="ECO:0000259" key="12">
    <source>
        <dbReference type="Pfam" id="PF13609"/>
    </source>
</evidence>
<feature type="signal peptide" evidence="11">
    <location>
        <begin position="1"/>
        <end position="19"/>
    </location>
</feature>
<dbReference type="RefSeq" id="WP_116343142.1">
    <property type="nucleotide sequence ID" value="NZ_OFSP01000079.1"/>
</dbReference>
<dbReference type="PANTHER" id="PTHR34501">
    <property type="entry name" value="PROTEIN YDDL-RELATED"/>
    <property type="match status" value="1"/>
</dbReference>
<name>A0A375CRP1_9BURK</name>
<evidence type="ECO:0000256" key="11">
    <source>
        <dbReference type="SAM" id="SignalP"/>
    </source>
</evidence>
<keyword evidence="7" id="KW-0406">Ion transport</keyword>
<dbReference type="EMBL" id="OFSP01000079">
    <property type="protein sequence ID" value="SOY77953.1"/>
    <property type="molecule type" value="Genomic_DNA"/>
</dbReference>
<feature type="domain" description="Porin" evidence="12">
    <location>
        <begin position="7"/>
        <end position="346"/>
    </location>
</feature>
<keyword evidence="8" id="KW-0626">Porin</keyword>
<evidence type="ECO:0000256" key="10">
    <source>
        <dbReference type="ARBA" id="ARBA00023237"/>
    </source>
</evidence>
<comment type="subcellular location">
    <subcellularLocation>
        <location evidence="1">Cell outer membrane</location>
        <topology evidence="1">Multi-pass membrane protein</topology>
    </subcellularLocation>
</comment>
<dbReference type="InterPro" id="IPR050298">
    <property type="entry name" value="Gram-neg_bact_OMP"/>
</dbReference>